<evidence type="ECO:0000313" key="2">
    <source>
        <dbReference type="EMBL" id="KAG8539829.1"/>
    </source>
</evidence>
<dbReference type="EMBL" id="WNYA01012857">
    <property type="protein sequence ID" value="KAG8539829.1"/>
    <property type="molecule type" value="Genomic_DNA"/>
</dbReference>
<keyword evidence="1" id="KW-1133">Transmembrane helix</keyword>
<gene>
    <name evidence="2" type="ORF">GDO81_020286</name>
</gene>
<feature type="transmembrane region" description="Helical" evidence="1">
    <location>
        <begin position="25"/>
        <end position="42"/>
    </location>
</feature>
<organism evidence="2 3">
    <name type="scientific">Engystomops pustulosus</name>
    <name type="common">Tungara frog</name>
    <name type="synonym">Physalaemus pustulosus</name>
    <dbReference type="NCBI Taxonomy" id="76066"/>
    <lineage>
        <taxon>Eukaryota</taxon>
        <taxon>Metazoa</taxon>
        <taxon>Chordata</taxon>
        <taxon>Craniata</taxon>
        <taxon>Vertebrata</taxon>
        <taxon>Euteleostomi</taxon>
        <taxon>Amphibia</taxon>
        <taxon>Batrachia</taxon>
        <taxon>Anura</taxon>
        <taxon>Neobatrachia</taxon>
        <taxon>Hyloidea</taxon>
        <taxon>Leptodactylidae</taxon>
        <taxon>Leiuperinae</taxon>
        <taxon>Engystomops</taxon>
    </lineage>
</organism>
<evidence type="ECO:0000313" key="3">
    <source>
        <dbReference type="Proteomes" id="UP000824782"/>
    </source>
</evidence>
<sequence>METTTPPSNGTADAFPKKSLEAVDIVVLVLYFIFVMAVGLWVRKKKKWRKTPLQRQTTQGLFVVCHHGDTYPCIGAVYTL</sequence>
<keyword evidence="1" id="KW-0812">Transmembrane</keyword>
<evidence type="ECO:0000256" key="1">
    <source>
        <dbReference type="SAM" id="Phobius"/>
    </source>
</evidence>
<keyword evidence="3" id="KW-1185">Reference proteome</keyword>
<comment type="caution">
    <text evidence="2">The sequence shown here is derived from an EMBL/GenBank/DDBJ whole genome shotgun (WGS) entry which is preliminary data.</text>
</comment>
<keyword evidence="1" id="KW-0472">Membrane</keyword>
<dbReference type="AlphaFoldDB" id="A0AAV6YQZ2"/>
<accession>A0AAV6YQZ2</accession>
<proteinExistence type="predicted"/>
<dbReference type="Proteomes" id="UP000824782">
    <property type="component" value="Unassembled WGS sequence"/>
</dbReference>
<protein>
    <submittedName>
        <fullName evidence="2">Uncharacterized protein</fullName>
    </submittedName>
</protein>
<reference evidence="2" key="1">
    <citation type="thesis" date="2020" institute="ProQuest LLC" country="789 East Eisenhower Parkway, Ann Arbor, MI, USA">
        <title>Comparative Genomics and Chromosome Evolution.</title>
        <authorList>
            <person name="Mudd A.B."/>
        </authorList>
    </citation>
    <scope>NUCLEOTIDE SEQUENCE</scope>
    <source>
        <strain evidence="2">237g6f4</strain>
        <tissue evidence="2">Blood</tissue>
    </source>
</reference>
<name>A0AAV6YQZ2_ENGPU</name>